<proteinExistence type="predicted"/>
<feature type="region of interest" description="Disordered" evidence="1">
    <location>
        <begin position="194"/>
        <end position="250"/>
    </location>
</feature>
<name>A0A177CFF4_9PLEO</name>
<dbReference type="Proteomes" id="UP000077069">
    <property type="component" value="Unassembled WGS sequence"/>
</dbReference>
<dbReference type="InParanoid" id="A0A177CFF4"/>
<sequence>MTFVFRATHYAARVAANRLAHAPGLVAAARPCLLSLLSLLLKLQRCTRGPCTTNTERQARGLAAASVCRPAEQGASPHRAPRASSLALPVSSRRLLPGHAQHRRARCCTTPGRRPRRLHLVMIWASRHGSGYVRASSRARCTGPPQLSETAWEPGRQALPGSRNSSFCRQAARRAPPQFLNLVCTRQAIVQRRRHCREARPLSEPRRPSVTHHEGDAAARRLIEPNVQQPTQGPSAMTPFPDSPTSPSALSYSRLVSPWRRTARESELPHVSSGEGSTAPAVALAETILRWPQRPSAITQHAVRQPAGRLRHWGLAASANELRVAVVQHSRANLE</sequence>
<evidence type="ECO:0000313" key="3">
    <source>
        <dbReference type="Proteomes" id="UP000077069"/>
    </source>
</evidence>
<dbReference type="AlphaFoldDB" id="A0A177CFF4"/>
<dbReference type="EMBL" id="KV441552">
    <property type="protein sequence ID" value="OAG05569.1"/>
    <property type="molecule type" value="Genomic_DNA"/>
</dbReference>
<accession>A0A177CFF4</accession>
<gene>
    <name evidence="2" type="ORF">CC84DRAFT_1175723</name>
</gene>
<dbReference type="GeneID" id="28763657"/>
<keyword evidence="3" id="KW-1185">Reference proteome</keyword>
<reference evidence="2 3" key="1">
    <citation type="submission" date="2016-05" db="EMBL/GenBank/DDBJ databases">
        <title>Comparative analysis of secretome profiles of manganese(II)-oxidizing ascomycete fungi.</title>
        <authorList>
            <consortium name="DOE Joint Genome Institute"/>
            <person name="Zeiner C.A."/>
            <person name="Purvine S.O."/>
            <person name="Zink E.M."/>
            <person name="Wu S."/>
            <person name="Pasa-Tolic L."/>
            <person name="Chaput D.L."/>
            <person name="Haridas S."/>
            <person name="Grigoriev I.V."/>
            <person name="Santelli C.M."/>
            <person name="Hansel C.M."/>
        </authorList>
    </citation>
    <scope>NUCLEOTIDE SEQUENCE [LARGE SCALE GENOMIC DNA]</scope>
    <source>
        <strain evidence="2 3">AP3s5-JAC2a</strain>
    </source>
</reference>
<protein>
    <submittedName>
        <fullName evidence="2">Uncharacterized protein</fullName>
    </submittedName>
</protein>
<feature type="compositionally biased region" description="Basic and acidic residues" evidence="1">
    <location>
        <begin position="198"/>
        <end position="223"/>
    </location>
</feature>
<feature type="region of interest" description="Disordered" evidence="1">
    <location>
        <begin position="135"/>
        <end position="165"/>
    </location>
</feature>
<organism evidence="2 3">
    <name type="scientific">Paraphaeosphaeria sporulosa</name>
    <dbReference type="NCBI Taxonomy" id="1460663"/>
    <lineage>
        <taxon>Eukaryota</taxon>
        <taxon>Fungi</taxon>
        <taxon>Dikarya</taxon>
        <taxon>Ascomycota</taxon>
        <taxon>Pezizomycotina</taxon>
        <taxon>Dothideomycetes</taxon>
        <taxon>Pleosporomycetidae</taxon>
        <taxon>Pleosporales</taxon>
        <taxon>Massarineae</taxon>
        <taxon>Didymosphaeriaceae</taxon>
        <taxon>Paraphaeosphaeria</taxon>
    </lineage>
</organism>
<feature type="compositionally biased region" description="Polar residues" evidence="1">
    <location>
        <begin position="226"/>
        <end position="235"/>
    </location>
</feature>
<dbReference type="RefSeq" id="XP_018035934.1">
    <property type="nucleotide sequence ID" value="XM_018180171.1"/>
</dbReference>
<evidence type="ECO:0000313" key="2">
    <source>
        <dbReference type="EMBL" id="OAG05569.1"/>
    </source>
</evidence>
<evidence type="ECO:0000256" key="1">
    <source>
        <dbReference type="SAM" id="MobiDB-lite"/>
    </source>
</evidence>